<feature type="region of interest" description="Disordered" evidence="2">
    <location>
        <begin position="602"/>
        <end position="632"/>
    </location>
</feature>
<dbReference type="PANTHER" id="PTHR31011:SF2">
    <property type="entry name" value="PROTEIN STB2-RELATED"/>
    <property type="match status" value="1"/>
</dbReference>
<evidence type="ECO:0000259" key="3">
    <source>
        <dbReference type="Pfam" id="PF25995"/>
    </source>
</evidence>
<feature type="coiled-coil region" evidence="1">
    <location>
        <begin position="810"/>
        <end position="865"/>
    </location>
</feature>
<evidence type="ECO:0000256" key="1">
    <source>
        <dbReference type="SAM" id="Coils"/>
    </source>
</evidence>
<keyword evidence="1" id="KW-0175">Coiled coil</keyword>
<feature type="region of interest" description="Disordered" evidence="2">
    <location>
        <begin position="481"/>
        <end position="504"/>
    </location>
</feature>
<dbReference type="Pfam" id="PF25995">
    <property type="entry name" value="STB6_N"/>
    <property type="match status" value="1"/>
</dbReference>
<proteinExistence type="predicted"/>
<feature type="region of interest" description="Disordered" evidence="2">
    <location>
        <begin position="23"/>
        <end position="53"/>
    </location>
</feature>
<accession>A0A0B7JXU9</accession>
<protein>
    <recommendedName>
        <fullName evidence="3">STB6-like N-terminal domain-containing protein</fullName>
    </recommendedName>
</protein>
<organism evidence="4">
    <name type="scientific">Bionectria ochroleuca</name>
    <name type="common">Gliocladium roseum</name>
    <dbReference type="NCBI Taxonomy" id="29856"/>
    <lineage>
        <taxon>Eukaryota</taxon>
        <taxon>Fungi</taxon>
        <taxon>Dikarya</taxon>
        <taxon>Ascomycota</taxon>
        <taxon>Pezizomycotina</taxon>
        <taxon>Sordariomycetes</taxon>
        <taxon>Hypocreomycetidae</taxon>
        <taxon>Hypocreales</taxon>
        <taxon>Bionectriaceae</taxon>
        <taxon>Clonostachys</taxon>
    </lineage>
</organism>
<name>A0A0B7JXU9_BIOOC</name>
<sequence length="886" mass="99016">MSFFTSPVEARLLAPHREDDLIPVASRSQAQRSARGPSADMTDTFGEPLSHNGSGDLGARKNIVFPDPIAFRYLEDDPCVRVIERRATLRGYELYLVEQWACSRQSPTLVIVTYTGDEKHSVVVGVLSVPADENLWSIRLRVYFKATGQYLARPKDTELGELMVTNLSSFPSSLTVIPVPDGDIKAHRMNFIVNENLKRLGCSGRSALTLTPPAEATKAKFLSLYKVSDKINFTTAVIELVKLCQVALYMFTKLQHEYIDGLLCDVTEKAIGDWWTEVGAEHFNFEPNDGILGPATVAALLGMFMGARNRLYSYGAPVAKDVFDVENTKRGIYYFQKSVKLERTRRLDRPTLLKLHNVTAKAAAGEGWGVQKAMKSRMTEIGGKRGEIVMGIVSGKDKGGLADVETLDMDTFVTFAYGERAKWLWYGKPRRSPAESNNPEPGSSALAFGKHEESAQALYRPPTAQNNEEPEFKRREEFHHSFPEMSPSSTANFMESPGEKEASRRNVLKSVAGKMSDAKSGFGRFKDAVGGSRRGHVSRPSITTKEEIVQAKNGQPVLSSGSDLSSIASPGIMPIGRAFTWKNKPEEYLAAMKRGEDAFIVPPPIMESRDPSTSTSDSKNVKRPADSDPELSNLVSDLRKEVLNADVSTGGSAVDEQDFQGSAAEAERKELMHQLELARRNSFEVGQLYIKHEFNENRWPRRTSFGDAEEAILTWEEIIDIEGNTESLKDVKAVAEVVRNLSLSIDDITYNVEPWVEDKLRSVAVLDERLARDKEDIQALYQQLSEACYRVRYSSEQVIGDERSSLTQSVKDIEELLTRLEYEINAVSQKVDDVEEGVQNFQRQVEDVEKRAEELKAQLETETWLHWVVRKVTGIGMGANIIEDRR</sequence>
<dbReference type="GO" id="GO:0070822">
    <property type="term" value="C:Sin3-type complex"/>
    <property type="evidence" value="ECO:0007669"/>
    <property type="project" value="TreeGrafter"/>
</dbReference>
<dbReference type="AlphaFoldDB" id="A0A0B7JXU9"/>
<dbReference type="InterPro" id="IPR059025">
    <property type="entry name" value="STB6_N"/>
</dbReference>
<evidence type="ECO:0000256" key="2">
    <source>
        <dbReference type="SAM" id="MobiDB-lite"/>
    </source>
</evidence>
<dbReference type="InterPro" id="IPR038919">
    <property type="entry name" value="STB2/STB2"/>
</dbReference>
<feature type="domain" description="STB6-like N-terminal" evidence="3">
    <location>
        <begin position="62"/>
        <end position="200"/>
    </location>
</feature>
<gene>
    <name evidence="4" type="ORF">BN869_000005856_1</name>
</gene>
<dbReference type="EMBL" id="CDPU01000016">
    <property type="protein sequence ID" value="CEO49799.1"/>
    <property type="molecule type" value="Genomic_DNA"/>
</dbReference>
<evidence type="ECO:0000313" key="4">
    <source>
        <dbReference type="EMBL" id="CEO49799.1"/>
    </source>
</evidence>
<reference evidence="4" key="1">
    <citation type="submission" date="2015-01" db="EMBL/GenBank/DDBJ databases">
        <authorList>
            <person name="Durling Mikael"/>
        </authorList>
    </citation>
    <scope>NUCLEOTIDE SEQUENCE</scope>
</reference>
<dbReference type="PANTHER" id="PTHR31011">
    <property type="entry name" value="PROTEIN STB2-RELATED"/>
    <property type="match status" value="1"/>
</dbReference>